<reference evidence="8" key="1">
    <citation type="journal article" date="2020" name="bioRxiv">
        <title>Whole genome comparisons of ergot fungi reveals the divergence and evolution of species within the genus Claviceps are the result of varying mechanisms driving genome evolution and host range expansion.</title>
        <authorList>
            <person name="Wyka S.A."/>
            <person name="Mondo S.J."/>
            <person name="Liu M."/>
            <person name="Dettman J."/>
            <person name="Nalam V."/>
            <person name="Broders K.D."/>
        </authorList>
    </citation>
    <scope>NUCLEOTIDE SEQUENCE</scope>
    <source>
        <strain evidence="8">CCC 602</strain>
    </source>
</reference>
<evidence type="ECO:0000256" key="2">
    <source>
        <dbReference type="ARBA" id="ARBA00022771"/>
    </source>
</evidence>
<keyword evidence="5" id="KW-0175">Coiled coil</keyword>
<feature type="domain" description="GRF-type" evidence="7">
    <location>
        <begin position="47"/>
        <end position="89"/>
    </location>
</feature>
<evidence type="ECO:0000256" key="5">
    <source>
        <dbReference type="SAM" id="Coils"/>
    </source>
</evidence>
<feature type="compositionally biased region" description="Low complexity" evidence="6">
    <location>
        <begin position="315"/>
        <end position="333"/>
    </location>
</feature>
<feature type="compositionally biased region" description="Acidic residues" evidence="6">
    <location>
        <begin position="104"/>
        <end position="120"/>
    </location>
</feature>
<name>A0A9P7SZ41_9HYPO</name>
<keyword evidence="9" id="KW-1185">Reference proteome</keyword>
<dbReference type="EMBL" id="SRPW01001122">
    <property type="protein sequence ID" value="KAG6006638.1"/>
    <property type="molecule type" value="Genomic_DNA"/>
</dbReference>
<evidence type="ECO:0000256" key="4">
    <source>
        <dbReference type="PROSITE-ProRule" id="PRU01343"/>
    </source>
</evidence>
<sequence>MASVTTPQKTRPTSSLATPESHAKVQELPVSKKKRVNGIWQHGQWWCNCDPRRQATLREVKKEGRNKGRLFWACRVYPFCDLFLWSEDADVRQKRISKFSRQYEDEEQEEEQEEQEDDDHDTSGQQADKPKPPTFTQKPLESFGIQTSPARRLSILGPADADDDGGSDSTNTSFVSTDIMREHVSASEATNPASPTTPSSKRKRNAQDNWDNDDNFSDLNSDEERELADMADDNVQKVAPAASPKDAVDDVFATPATNRGTAKIVAGLPTPPVSRTLFPSSDGKRPKTVSFEDPSPSSTLMTPSKRPPPSTVPRPGANAGPSASTSASTAAPTGPFCDSIQDLANQVMDLIKGQNMDPNLVRSVQGRLNTALHRTKGMAMGRDRALEALKERDERIKKLQERNRELKKQVARDKETLTNTKRRLMALYDDI</sequence>
<evidence type="ECO:0000256" key="6">
    <source>
        <dbReference type="SAM" id="MobiDB-lite"/>
    </source>
</evidence>
<accession>A0A9P7SZ41</accession>
<feature type="region of interest" description="Disordered" evidence="6">
    <location>
        <begin position="1"/>
        <end position="29"/>
    </location>
</feature>
<feature type="region of interest" description="Disordered" evidence="6">
    <location>
        <begin position="101"/>
        <end position="333"/>
    </location>
</feature>
<dbReference type="Proteomes" id="UP000748025">
    <property type="component" value="Unassembled WGS sequence"/>
</dbReference>
<dbReference type="GO" id="GO:0008270">
    <property type="term" value="F:zinc ion binding"/>
    <property type="evidence" value="ECO:0007669"/>
    <property type="project" value="UniProtKB-KW"/>
</dbReference>
<dbReference type="OrthoDB" id="430051at2759"/>
<feature type="compositionally biased region" description="Polar residues" evidence="6">
    <location>
        <begin position="134"/>
        <end position="149"/>
    </location>
</feature>
<dbReference type="PROSITE" id="PS51999">
    <property type="entry name" value="ZF_GRF"/>
    <property type="match status" value="1"/>
</dbReference>
<protein>
    <recommendedName>
        <fullName evidence="7">GRF-type domain-containing protein</fullName>
    </recommendedName>
</protein>
<keyword evidence="3" id="KW-0862">Zinc</keyword>
<evidence type="ECO:0000259" key="7">
    <source>
        <dbReference type="PROSITE" id="PS51999"/>
    </source>
</evidence>
<feature type="coiled-coil region" evidence="5">
    <location>
        <begin position="382"/>
        <end position="423"/>
    </location>
</feature>
<feature type="compositionally biased region" description="Acidic residues" evidence="6">
    <location>
        <begin position="210"/>
        <end position="232"/>
    </location>
</feature>
<proteinExistence type="predicted"/>
<keyword evidence="1" id="KW-0479">Metal-binding</keyword>
<evidence type="ECO:0000313" key="8">
    <source>
        <dbReference type="EMBL" id="KAG6006638.1"/>
    </source>
</evidence>
<feature type="compositionally biased region" description="Polar residues" evidence="6">
    <location>
        <begin position="187"/>
        <end position="199"/>
    </location>
</feature>
<evidence type="ECO:0000313" key="9">
    <source>
        <dbReference type="Proteomes" id="UP000748025"/>
    </source>
</evidence>
<comment type="caution">
    <text evidence="8">The sequence shown here is derived from an EMBL/GenBank/DDBJ whole genome shotgun (WGS) entry which is preliminary data.</text>
</comment>
<dbReference type="AlphaFoldDB" id="A0A9P7SZ41"/>
<evidence type="ECO:0000256" key="3">
    <source>
        <dbReference type="ARBA" id="ARBA00022833"/>
    </source>
</evidence>
<gene>
    <name evidence="8" type="ORF">E4U43_000413</name>
</gene>
<feature type="compositionally biased region" description="Polar residues" evidence="6">
    <location>
        <begin position="1"/>
        <end position="18"/>
    </location>
</feature>
<keyword evidence="2 4" id="KW-0863">Zinc-finger</keyword>
<dbReference type="InterPro" id="IPR010666">
    <property type="entry name" value="Znf_GRF"/>
</dbReference>
<evidence type="ECO:0000256" key="1">
    <source>
        <dbReference type="ARBA" id="ARBA00022723"/>
    </source>
</evidence>
<organism evidence="8 9">
    <name type="scientific">Claviceps pusilla</name>
    <dbReference type="NCBI Taxonomy" id="123648"/>
    <lineage>
        <taxon>Eukaryota</taxon>
        <taxon>Fungi</taxon>
        <taxon>Dikarya</taxon>
        <taxon>Ascomycota</taxon>
        <taxon>Pezizomycotina</taxon>
        <taxon>Sordariomycetes</taxon>
        <taxon>Hypocreomycetidae</taxon>
        <taxon>Hypocreales</taxon>
        <taxon>Clavicipitaceae</taxon>
        <taxon>Claviceps</taxon>
    </lineage>
</organism>